<evidence type="ECO:0000256" key="8">
    <source>
        <dbReference type="HAMAP-Rule" id="MF_00101"/>
    </source>
</evidence>
<dbReference type="Gene3D" id="3.90.470.20">
    <property type="entry name" value="4'-phosphopantetheinyl transferase domain"/>
    <property type="match status" value="1"/>
</dbReference>
<feature type="binding site" evidence="8">
    <location>
        <position position="8"/>
    </location>
    <ligand>
        <name>Mg(2+)</name>
        <dbReference type="ChEBI" id="CHEBI:18420"/>
    </ligand>
</feature>
<organism evidence="10 11">
    <name type="scientific">Baia soyae</name>
    <dbReference type="NCBI Taxonomy" id="1544746"/>
    <lineage>
        <taxon>Bacteria</taxon>
        <taxon>Bacillati</taxon>
        <taxon>Bacillota</taxon>
        <taxon>Bacilli</taxon>
        <taxon>Bacillales</taxon>
        <taxon>Thermoactinomycetaceae</taxon>
        <taxon>Baia</taxon>
    </lineage>
</organism>
<keyword evidence="4 8" id="KW-0276">Fatty acid metabolism</keyword>
<gene>
    <name evidence="8" type="primary">acpS</name>
    <name evidence="10" type="ORF">EDD57_1345</name>
</gene>
<evidence type="ECO:0000313" key="11">
    <source>
        <dbReference type="Proteomes" id="UP000294746"/>
    </source>
</evidence>
<evidence type="ECO:0000256" key="1">
    <source>
        <dbReference type="ARBA" id="ARBA00022516"/>
    </source>
</evidence>
<accession>A0A4R2RR96</accession>
<evidence type="ECO:0000256" key="7">
    <source>
        <dbReference type="ARBA" id="ARBA00023160"/>
    </source>
</evidence>
<keyword evidence="7 8" id="KW-0275">Fatty acid biosynthesis</keyword>
<dbReference type="InterPro" id="IPR037143">
    <property type="entry name" value="4-PPantetheinyl_Trfase_dom_sf"/>
</dbReference>
<dbReference type="RefSeq" id="WP_131849406.1">
    <property type="nucleotide sequence ID" value="NZ_SLXV01000034.1"/>
</dbReference>
<dbReference type="EMBL" id="SLXV01000034">
    <property type="protein sequence ID" value="TCP65319.1"/>
    <property type="molecule type" value="Genomic_DNA"/>
</dbReference>
<sequence>MIFGIGTDIIEIERIAQIHLERFTKRILNEEEQIHLSSLSKRTIEYIAGRFAAKEAISKALGTGIGSQLSFHDISIVKDERGAPKAKIAEHITKSFFEDQSIRIHLSISHSQRYAVATAVIEVD</sequence>
<dbReference type="InterPro" id="IPR002582">
    <property type="entry name" value="ACPS"/>
</dbReference>
<evidence type="ECO:0000256" key="6">
    <source>
        <dbReference type="ARBA" id="ARBA00023098"/>
    </source>
</evidence>
<keyword evidence="8" id="KW-0963">Cytoplasm</keyword>
<dbReference type="GO" id="GO:0000287">
    <property type="term" value="F:magnesium ion binding"/>
    <property type="evidence" value="ECO:0007669"/>
    <property type="project" value="UniProtKB-UniRule"/>
</dbReference>
<evidence type="ECO:0000256" key="4">
    <source>
        <dbReference type="ARBA" id="ARBA00022832"/>
    </source>
</evidence>
<proteinExistence type="inferred from homology"/>
<dbReference type="InterPro" id="IPR004568">
    <property type="entry name" value="Ppantetheine-prot_Trfase_dom"/>
</dbReference>
<dbReference type="SUPFAM" id="SSF56214">
    <property type="entry name" value="4'-phosphopantetheinyl transferase"/>
    <property type="match status" value="1"/>
</dbReference>
<keyword evidence="1 8" id="KW-0444">Lipid biosynthesis</keyword>
<name>A0A4R2RR96_9BACL</name>
<reference evidence="10 11" key="1">
    <citation type="submission" date="2019-03" db="EMBL/GenBank/DDBJ databases">
        <title>Genomic Encyclopedia of Type Strains, Phase IV (KMG-IV): sequencing the most valuable type-strain genomes for metagenomic binning, comparative biology and taxonomic classification.</title>
        <authorList>
            <person name="Goeker M."/>
        </authorList>
    </citation>
    <scope>NUCLEOTIDE SEQUENCE [LARGE SCALE GENOMIC DNA]</scope>
    <source>
        <strain evidence="10 11">DSM 46831</strain>
    </source>
</reference>
<comment type="similarity">
    <text evidence="8">Belongs to the P-Pant transferase superfamily. AcpS family.</text>
</comment>
<dbReference type="InterPro" id="IPR008278">
    <property type="entry name" value="4-PPantetheinyl_Trfase_dom"/>
</dbReference>
<evidence type="ECO:0000259" key="9">
    <source>
        <dbReference type="Pfam" id="PF01648"/>
    </source>
</evidence>
<dbReference type="GO" id="GO:0005737">
    <property type="term" value="C:cytoplasm"/>
    <property type="evidence" value="ECO:0007669"/>
    <property type="project" value="UniProtKB-SubCell"/>
</dbReference>
<protein>
    <recommendedName>
        <fullName evidence="8">Holo-[acyl-carrier-protein] synthase</fullName>
        <shortName evidence="8">Holo-ACP synthase</shortName>
        <ecNumber evidence="8">2.7.8.7</ecNumber>
    </recommendedName>
    <alternativeName>
        <fullName evidence="8">4'-phosphopantetheinyl transferase AcpS</fullName>
    </alternativeName>
</protein>
<keyword evidence="6 8" id="KW-0443">Lipid metabolism</keyword>
<comment type="catalytic activity">
    <reaction evidence="8">
        <text>apo-[ACP] + CoA = holo-[ACP] + adenosine 3',5'-bisphosphate + H(+)</text>
        <dbReference type="Rhea" id="RHEA:12068"/>
        <dbReference type="Rhea" id="RHEA-COMP:9685"/>
        <dbReference type="Rhea" id="RHEA-COMP:9690"/>
        <dbReference type="ChEBI" id="CHEBI:15378"/>
        <dbReference type="ChEBI" id="CHEBI:29999"/>
        <dbReference type="ChEBI" id="CHEBI:57287"/>
        <dbReference type="ChEBI" id="CHEBI:58343"/>
        <dbReference type="ChEBI" id="CHEBI:64479"/>
        <dbReference type="EC" id="2.7.8.7"/>
    </reaction>
</comment>
<comment type="function">
    <text evidence="8">Transfers the 4'-phosphopantetheine moiety from coenzyme A to a Ser of acyl-carrier-protein.</text>
</comment>
<comment type="subcellular location">
    <subcellularLocation>
        <location evidence="8">Cytoplasm</location>
    </subcellularLocation>
</comment>
<evidence type="ECO:0000313" key="10">
    <source>
        <dbReference type="EMBL" id="TCP65319.1"/>
    </source>
</evidence>
<comment type="caution">
    <text evidence="10">The sequence shown here is derived from an EMBL/GenBank/DDBJ whole genome shotgun (WGS) entry which is preliminary data.</text>
</comment>
<evidence type="ECO:0000256" key="3">
    <source>
        <dbReference type="ARBA" id="ARBA00022723"/>
    </source>
</evidence>
<dbReference type="AlphaFoldDB" id="A0A4R2RR96"/>
<feature type="binding site" evidence="8">
    <location>
        <position position="55"/>
    </location>
    <ligand>
        <name>Mg(2+)</name>
        <dbReference type="ChEBI" id="CHEBI:18420"/>
    </ligand>
</feature>
<keyword evidence="11" id="KW-1185">Reference proteome</keyword>
<comment type="cofactor">
    <cofactor evidence="8">
        <name>Mg(2+)</name>
        <dbReference type="ChEBI" id="CHEBI:18420"/>
    </cofactor>
</comment>
<dbReference type="GO" id="GO:0006633">
    <property type="term" value="P:fatty acid biosynthetic process"/>
    <property type="evidence" value="ECO:0007669"/>
    <property type="project" value="UniProtKB-UniRule"/>
</dbReference>
<dbReference type="NCBIfam" id="TIGR00556">
    <property type="entry name" value="pantethn_trn"/>
    <property type="match status" value="1"/>
</dbReference>
<dbReference type="OrthoDB" id="517356at2"/>
<dbReference type="HAMAP" id="MF_00101">
    <property type="entry name" value="AcpS"/>
    <property type="match status" value="1"/>
</dbReference>
<evidence type="ECO:0000256" key="5">
    <source>
        <dbReference type="ARBA" id="ARBA00022842"/>
    </source>
</evidence>
<keyword evidence="3 8" id="KW-0479">Metal-binding</keyword>
<dbReference type="NCBIfam" id="TIGR00516">
    <property type="entry name" value="acpS"/>
    <property type="match status" value="1"/>
</dbReference>
<dbReference type="Proteomes" id="UP000294746">
    <property type="component" value="Unassembled WGS sequence"/>
</dbReference>
<dbReference type="Pfam" id="PF01648">
    <property type="entry name" value="ACPS"/>
    <property type="match status" value="1"/>
</dbReference>
<evidence type="ECO:0000256" key="2">
    <source>
        <dbReference type="ARBA" id="ARBA00022679"/>
    </source>
</evidence>
<keyword evidence="5 8" id="KW-0460">Magnesium</keyword>
<keyword evidence="2 8" id="KW-0808">Transferase</keyword>
<dbReference type="EC" id="2.7.8.7" evidence="8"/>
<feature type="domain" description="4'-phosphopantetheinyl transferase" evidence="9">
    <location>
        <begin position="4"/>
        <end position="118"/>
    </location>
</feature>
<dbReference type="GO" id="GO:0008897">
    <property type="term" value="F:holo-[acyl-carrier-protein] synthase activity"/>
    <property type="evidence" value="ECO:0007669"/>
    <property type="project" value="UniProtKB-UniRule"/>
</dbReference>